<dbReference type="EMBL" id="JANBTW010000092">
    <property type="protein sequence ID" value="KAJ2671919.1"/>
    <property type="molecule type" value="Genomic_DNA"/>
</dbReference>
<dbReference type="InterPro" id="IPR033650">
    <property type="entry name" value="Ribosomal_mL46_NUDIX"/>
</dbReference>
<feature type="region of interest" description="Disordered" evidence="8">
    <location>
        <begin position="102"/>
        <end position="123"/>
    </location>
</feature>
<comment type="similarity">
    <text evidence="2">Belongs to the mitochondrion-specific ribosomal protein mL46 family.</text>
</comment>
<evidence type="ECO:0000313" key="11">
    <source>
        <dbReference type="Proteomes" id="UP001151518"/>
    </source>
</evidence>
<comment type="subcellular location">
    <subcellularLocation>
        <location evidence="1">Mitochondrion</location>
    </subcellularLocation>
</comment>
<evidence type="ECO:0000256" key="4">
    <source>
        <dbReference type="ARBA" id="ARBA00022980"/>
    </source>
</evidence>
<evidence type="ECO:0000313" key="10">
    <source>
        <dbReference type="EMBL" id="KAJ2671919.1"/>
    </source>
</evidence>
<proteinExistence type="inferred from homology"/>
<reference evidence="10" key="1">
    <citation type="submission" date="2022-07" db="EMBL/GenBank/DDBJ databases">
        <title>Phylogenomic reconstructions and comparative analyses of Kickxellomycotina fungi.</title>
        <authorList>
            <person name="Reynolds N.K."/>
            <person name="Stajich J.E."/>
            <person name="Barry K."/>
            <person name="Grigoriev I.V."/>
            <person name="Crous P."/>
            <person name="Smith M.E."/>
        </authorList>
    </citation>
    <scope>NUCLEOTIDE SEQUENCE</scope>
    <source>
        <strain evidence="10">NRRL 3115</strain>
    </source>
</reference>
<evidence type="ECO:0000256" key="6">
    <source>
        <dbReference type="ARBA" id="ARBA00023274"/>
    </source>
</evidence>
<gene>
    <name evidence="10" type="ORF">GGI25_005308</name>
</gene>
<evidence type="ECO:0000259" key="9">
    <source>
        <dbReference type="Pfam" id="PF11788"/>
    </source>
</evidence>
<keyword evidence="4" id="KW-0689">Ribosomal protein</keyword>
<dbReference type="PANTHER" id="PTHR13124">
    <property type="entry name" value="39S RIBOSOMAL PROTEIN L46, MITOCHONDRIAL PRECURSOR-RELATED"/>
    <property type="match status" value="1"/>
</dbReference>
<dbReference type="Gene3D" id="3.90.79.10">
    <property type="entry name" value="Nucleoside Triphosphate Pyrophosphohydrolase"/>
    <property type="match status" value="1"/>
</dbReference>
<organism evidence="10 11">
    <name type="scientific">Coemansia spiralis</name>
    <dbReference type="NCBI Taxonomy" id="417178"/>
    <lineage>
        <taxon>Eukaryota</taxon>
        <taxon>Fungi</taxon>
        <taxon>Fungi incertae sedis</taxon>
        <taxon>Zoopagomycota</taxon>
        <taxon>Kickxellomycotina</taxon>
        <taxon>Kickxellomycetes</taxon>
        <taxon>Kickxellales</taxon>
        <taxon>Kickxellaceae</taxon>
        <taxon>Coemansia</taxon>
    </lineage>
</organism>
<dbReference type="GO" id="GO:0003735">
    <property type="term" value="F:structural constituent of ribosome"/>
    <property type="evidence" value="ECO:0007669"/>
    <property type="project" value="InterPro"/>
</dbReference>
<comment type="caution">
    <text evidence="10">The sequence shown here is derived from an EMBL/GenBank/DDBJ whole genome shotgun (WGS) entry which is preliminary data.</text>
</comment>
<dbReference type="GO" id="GO:0005762">
    <property type="term" value="C:mitochondrial large ribosomal subunit"/>
    <property type="evidence" value="ECO:0007669"/>
    <property type="project" value="TreeGrafter"/>
</dbReference>
<evidence type="ECO:0000256" key="3">
    <source>
        <dbReference type="ARBA" id="ARBA00022946"/>
    </source>
</evidence>
<evidence type="ECO:0000256" key="5">
    <source>
        <dbReference type="ARBA" id="ARBA00023128"/>
    </source>
</evidence>
<keyword evidence="6" id="KW-0687">Ribonucleoprotein</keyword>
<dbReference type="SUPFAM" id="SSF55811">
    <property type="entry name" value="Nudix"/>
    <property type="match status" value="1"/>
</dbReference>
<dbReference type="OrthoDB" id="414075at2759"/>
<keyword evidence="5" id="KW-0496">Mitochondrion</keyword>
<feature type="domain" description="Large ribosomal subunit protein mL46 N-terminal" evidence="9">
    <location>
        <begin position="34"/>
        <end position="141"/>
    </location>
</feature>
<dbReference type="InterPro" id="IPR015797">
    <property type="entry name" value="NUDIX_hydrolase-like_dom_sf"/>
</dbReference>
<keyword evidence="3" id="KW-0809">Transit peptide</keyword>
<dbReference type="InterPro" id="IPR040008">
    <property type="entry name" value="Ribosomal_mL46"/>
</dbReference>
<name>A0A9W8KVU1_9FUNG</name>
<dbReference type="AlphaFoldDB" id="A0A9W8KVU1"/>
<dbReference type="CDD" id="cd04661">
    <property type="entry name" value="NUDIX_MRP_L46"/>
    <property type="match status" value="1"/>
</dbReference>
<evidence type="ECO:0000256" key="1">
    <source>
        <dbReference type="ARBA" id="ARBA00004173"/>
    </source>
</evidence>
<evidence type="ECO:0000256" key="2">
    <source>
        <dbReference type="ARBA" id="ARBA00009070"/>
    </source>
</evidence>
<dbReference type="InterPro" id="IPR021757">
    <property type="entry name" value="Ribosomal_mL46_N"/>
</dbReference>
<accession>A0A9W8KVU1</accession>
<evidence type="ECO:0000256" key="8">
    <source>
        <dbReference type="SAM" id="MobiDB-lite"/>
    </source>
</evidence>
<dbReference type="Proteomes" id="UP001151518">
    <property type="component" value="Unassembled WGS sequence"/>
</dbReference>
<sequence length="266" mass="29925">MFARRLMVSNFGLGARSFSTSGTAFEAVRAAAKARAGVLLQRDPIVIERVEGFEAEADKYFQWLEYVSAEKFPREFFFKKGSSAETKWMELEDQRESEWYFSPETKPESKSLKNETVGGESGEAKEINKAVEIHPRVTKADESGDVKSLERKLDRTLYLLVKDSKGQWVFPQGALEGEEVLHDAARRNLKDICGKDMSIWTVGYGPVGHHEASDHTTFFIKGHILGGQAKPNNTLASDFKWATKEEIESAVSSEYWQSVNPMLSTV</sequence>
<dbReference type="PANTHER" id="PTHR13124:SF12">
    <property type="entry name" value="LARGE RIBOSOMAL SUBUNIT PROTEIN ML46"/>
    <property type="match status" value="1"/>
</dbReference>
<dbReference type="Pfam" id="PF11788">
    <property type="entry name" value="MRP-L46"/>
    <property type="match status" value="1"/>
</dbReference>
<evidence type="ECO:0000256" key="7">
    <source>
        <dbReference type="ARBA" id="ARBA00035190"/>
    </source>
</evidence>
<protein>
    <recommendedName>
        <fullName evidence="7">Large ribosomal subunit protein mL46</fullName>
    </recommendedName>
</protein>